<dbReference type="PANTHER" id="PTHR14187:SF5">
    <property type="entry name" value="HEAT SHOCK 70 KDA PROTEIN 12A"/>
    <property type="match status" value="1"/>
</dbReference>
<evidence type="ECO:0000313" key="5">
    <source>
        <dbReference type="Proteomes" id="UP000439903"/>
    </source>
</evidence>
<dbReference type="Gene3D" id="3.30.420.40">
    <property type="match status" value="2"/>
</dbReference>
<keyword evidence="1" id="KW-0547">Nucleotide-binding</keyword>
<dbReference type="SMART" id="SM00327">
    <property type="entry name" value="VWA"/>
    <property type="match status" value="1"/>
</dbReference>
<dbReference type="CDD" id="cd10229">
    <property type="entry name" value="ASKHA_NBD_HSP70_HSPA12"/>
    <property type="match status" value="1"/>
</dbReference>
<feature type="domain" description="VWFA" evidence="3">
    <location>
        <begin position="579"/>
        <end position="791"/>
    </location>
</feature>
<dbReference type="Pfam" id="PF00012">
    <property type="entry name" value="HSP70"/>
    <property type="match status" value="1"/>
</dbReference>
<dbReference type="AlphaFoldDB" id="A0A8H3X1U5"/>
<name>A0A8H3X1U5_GIGMA</name>
<proteinExistence type="predicted"/>
<organism evidence="4 5">
    <name type="scientific">Gigaspora margarita</name>
    <dbReference type="NCBI Taxonomy" id="4874"/>
    <lineage>
        <taxon>Eukaryota</taxon>
        <taxon>Fungi</taxon>
        <taxon>Fungi incertae sedis</taxon>
        <taxon>Mucoromycota</taxon>
        <taxon>Glomeromycotina</taxon>
        <taxon>Glomeromycetes</taxon>
        <taxon>Diversisporales</taxon>
        <taxon>Gigasporaceae</taxon>
        <taxon>Gigaspora</taxon>
    </lineage>
</organism>
<gene>
    <name evidence="4" type="ORF">F8M41_011598</name>
</gene>
<sequence length="791" mass="89691">MEFAYEPANEDIRVVVGVDFGTTYSGFAYAYIQENKEKIEIVVNEEWGNFKSPNKTNTALQYDETYRAVVNWGASALSSEPTRRKRYKLPKPVEYFKFYLGDDVPEEKKTKLPQEVPFEKAITDFLHEMGKIMKERIENSWPGIDFCKHVLFVFSVPAEFNEIIKTKMRKCIYDAGLIRSLGTLNLQFTTEPEAASVYCINKIKELKMEAGVTYLVVDCGGGTVDLTVRKLLNDDRIAETTERTGGFCGGTYIDDEFLKFLEKKAGKSAVKIFKEKHYDQVNYMVHKFFCPEIKIPFSGKENDFKIIEFDIEKKCPALIQYINDPERDQLENDEWIIDLDFATVKSFFDPVIEKIIKLITLQLSNCSDCSLMFLVGGFSQSKYLQHRIKEEFVDKVKISIPPNPAAAILRGACLYGIDMKTVATRVLKWSYGVLVSEVWQAGDPISRKDSNGRIDKFSLLASKGTEVDVEKEFSAEVSPVFPNQTSILVQFYYTSEHNSTYCDEPHVRSLGSFIVSGLPIVNSGLDRRVLLTLRFASMESTVATAKSLHNGDVYHTAFSTLSDNGHLFPYRNQTVAAFHIIFVLDRSGSMNSHDQQPTSGTPFCNNRLGAAFEATDKFIKTRINSTQGQNTNIDDIYSIILFESSTEILFENQIITDIDFVQDKLKGKVTKGGTNFRKAVREVDRVIDKHFNSFRLNVIIFLSDGQDRLPENELTNICQKNKEKGSPLYFNTIHFGSTGGDVLRQMANIAQNYHDTSSNSTQCQYTRTPDTISLINSFTNVANSLLLYKSV</sequence>
<keyword evidence="2" id="KW-0067">ATP-binding</keyword>
<dbReference type="InterPro" id="IPR036465">
    <property type="entry name" value="vWFA_dom_sf"/>
</dbReference>
<accession>A0A8H3X1U5</accession>
<dbReference type="InterPro" id="IPR043129">
    <property type="entry name" value="ATPase_NBD"/>
</dbReference>
<evidence type="ECO:0000259" key="3">
    <source>
        <dbReference type="PROSITE" id="PS50234"/>
    </source>
</evidence>
<comment type="caution">
    <text evidence="4">The sequence shown here is derived from an EMBL/GenBank/DDBJ whole genome shotgun (WGS) entry which is preliminary data.</text>
</comment>
<reference evidence="4 5" key="1">
    <citation type="journal article" date="2019" name="Environ. Microbiol.">
        <title>At the nexus of three kingdoms: the genome of the mycorrhizal fungus Gigaspora margarita provides insights into plant, endobacterial and fungal interactions.</title>
        <authorList>
            <person name="Venice F."/>
            <person name="Ghignone S."/>
            <person name="Salvioli di Fossalunga A."/>
            <person name="Amselem J."/>
            <person name="Novero M."/>
            <person name="Xianan X."/>
            <person name="Sedzielewska Toro K."/>
            <person name="Morin E."/>
            <person name="Lipzen A."/>
            <person name="Grigoriev I.V."/>
            <person name="Henrissat B."/>
            <person name="Martin F.M."/>
            <person name="Bonfante P."/>
        </authorList>
    </citation>
    <scope>NUCLEOTIDE SEQUENCE [LARGE SCALE GENOMIC DNA]</scope>
    <source>
        <strain evidence="4 5">BEG34</strain>
    </source>
</reference>
<dbReference type="InterPro" id="IPR013126">
    <property type="entry name" value="Hsp_70_fam"/>
</dbReference>
<dbReference type="Gene3D" id="3.40.50.410">
    <property type="entry name" value="von Willebrand factor, type A domain"/>
    <property type="match status" value="1"/>
</dbReference>
<dbReference type="SUPFAM" id="SSF53300">
    <property type="entry name" value="vWA-like"/>
    <property type="match status" value="1"/>
</dbReference>
<dbReference type="SUPFAM" id="SSF53067">
    <property type="entry name" value="Actin-like ATPase domain"/>
    <property type="match status" value="2"/>
</dbReference>
<dbReference type="Pfam" id="PF13519">
    <property type="entry name" value="VWA_2"/>
    <property type="match status" value="1"/>
</dbReference>
<dbReference type="CDD" id="cd00198">
    <property type="entry name" value="vWFA"/>
    <property type="match status" value="1"/>
</dbReference>
<dbReference type="OrthoDB" id="2343366at2759"/>
<evidence type="ECO:0000256" key="1">
    <source>
        <dbReference type="ARBA" id="ARBA00022741"/>
    </source>
</evidence>
<dbReference type="GO" id="GO:0005524">
    <property type="term" value="F:ATP binding"/>
    <property type="evidence" value="ECO:0007669"/>
    <property type="project" value="UniProtKB-KW"/>
</dbReference>
<dbReference type="GO" id="GO:0140662">
    <property type="term" value="F:ATP-dependent protein folding chaperone"/>
    <property type="evidence" value="ECO:0007669"/>
    <property type="project" value="InterPro"/>
</dbReference>
<evidence type="ECO:0000313" key="4">
    <source>
        <dbReference type="EMBL" id="KAF0384493.1"/>
    </source>
</evidence>
<keyword evidence="5" id="KW-1185">Reference proteome</keyword>
<dbReference type="EMBL" id="WTPW01002377">
    <property type="protein sequence ID" value="KAF0384493.1"/>
    <property type="molecule type" value="Genomic_DNA"/>
</dbReference>
<dbReference type="PANTHER" id="PTHR14187">
    <property type="entry name" value="ALPHA KINASE/ELONGATION FACTOR 2 KINASE"/>
    <property type="match status" value="1"/>
</dbReference>
<protein>
    <submittedName>
        <fullName evidence="4">Actin-like ATPase domain-containing protein</fullName>
    </submittedName>
</protein>
<dbReference type="InterPro" id="IPR002035">
    <property type="entry name" value="VWF_A"/>
</dbReference>
<dbReference type="PROSITE" id="PS50234">
    <property type="entry name" value="VWFA"/>
    <property type="match status" value="1"/>
</dbReference>
<dbReference type="Proteomes" id="UP000439903">
    <property type="component" value="Unassembled WGS sequence"/>
</dbReference>
<evidence type="ECO:0000256" key="2">
    <source>
        <dbReference type="ARBA" id="ARBA00022840"/>
    </source>
</evidence>
<dbReference type="Gene3D" id="3.90.640.10">
    <property type="entry name" value="Actin, Chain A, domain 4"/>
    <property type="match status" value="1"/>
</dbReference>